<feature type="chain" id="PRO_5030132866" evidence="3">
    <location>
        <begin position="22"/>
        <end position="457"/>
    </location>
</feature>
<evidence type="ECO:0000313" key="6">
    <source>
        <dbReference type="Proteomes" id="UP000473905"/>
    </source>
</evidence>
<dbReference type="InterPro" id="IPR000917">
    <property type="entry name" value="Sulfatase_N"/>
</dbReference>
<gene>
    <name evidence="5" type="ORF">F3D66_27520</name>
</gene>
<comment type="PTM">
    <text evidence="1">The conversion to 3-oxoalanine (also known as C-formylglycine, FGly), of a serine or cysteine residue in prokaryotes and of a cysteine residue in eukaryotes, is critical for catalytic activity.</text>
</comment>
<dbReference type="PANTHER" id="PTHR43751">
    <property type="entry name" value="SULFATASE"/>
    <property type="match status" value="1"/>
</dbReference>
<evidence type="ECO:0000256" key="1">
    <source>
        <dbReference type="PIRSR" id="PIRSR600917-52"/>
    </source>
</evidence>
<dbReference type="AlphaFoldDB" id="A0A5M5DTL4"/>
<evidence type="ECO:0000256" key="3">
    <source>
        <dbReference type="SAM" id="SignalP"/>
    </source>
</evidence>
<dbReference type="InterPro" id="IPR017850">
    <property type="entry name" value="Alkaline_phosphatase_core_sf"/>
</dbReference>
<feature type="domain" description="Sulfatase N-terminal" evidence="4">
    <location>
        <begin position="27"/>
        <end position="297"/>
    </location>
</feature>
<dbReference type="SUPFAM" id="SSF53649">
    <property type="entry name" value="Alkaline phosphatase-like"/>
    <property type="match status" value="1"/>
</dbReference>
<feature type="region of interest" description="Disordered" evidence="2">
    <location>
        <begin position="437"/>
        <end position="457"/>
    </location>
</feature>
<evidence type="ECO:0000313" key="5">
    <source>
        <dbReference type="EMBL" id="KAA4089436.1"/>
    </source>
</evidence>
<dbReference type="EMBL" id="VWKB01000056">
    <property type="protein sequence ID" value="KAA4089436.1"/>
    <property type="molecule type" value="Genomic_DNA"/>
</dbReference>
<dbReference type="Pfam" id="PF00884">
    <property type="entry name" value="Sulfatase"/>
    <property type="match status" value="1"/>
</dbReference>
<evidence type="ECO:0000256" key="2">
    <source>
        <dbReference type="SAM" id="MobiDB-lite"/>
    </source>
</evidence>
<dbReference type="InterPro" id="IPR052701">
    <property type="entry name" value="GAG_Ulvan_Degrading_Sulfatases"/>
</dbReference>
<dbReference type="RefSeq" id="WP_128858247.1">
    <property type="nucleotide sequence ID" value="NZ_JADNEH010000002.1"/>
</dbReference>
<feature type="signal peptide" evidence="3">
    <location>
        <begin position="1"/>
        <end position="21"/>
    </location>
</feature>
<name>A0A5M5DTL4_BACOV</name>
<comment type="caution">
    <text evidence="5">The sequence shown here is derived from an EMBL/GenBank/DDBJ whole genome shotgun (WGS) entry which is preliminary data.</text>
</comment>
<keyword evidence="3" id="KW-0732">Signal</keyword>
<dbReference type="PANTHER" id="PTHR43751:SF1">
    <property type="entry name" value="SULFATASE ATSG-RELATED"/>
    <property type="match status" value="1"/>
</dbReference>
<dbReference type="Gene3D" id="3.40.720.10">
    <property type="entry name" value="Alkaline Phosphatase, subunit A"/>
    <property type="match status" value="1"/>
</dbReference>
<feature type="compositionally biased region" description="Basic and acidic residues" evidence="2">
    <location>
        <begin position="447"/>
        <end position="457"/>
    </location>
</feature>
<dbReference type="CDD" id="cd16027">
    <property type="entry name" value="SGSH"/>
    <property type="match status" value="1"/>
</dbReference>
<proteinExistence type="predicted"/>
<accession>A0A5M5DTL4</accession>
<dbReference type="Proteomes" id="UP000473905">
    <property type="component" value="Unassembled WGS sequence"/>
</dbReference>
<protein>
    <submittedName>
        <fullName evidence="5">Sulfatase</fullName>
    </submittedName>
</protein>
<reference evidence="5 6" key="1">
    <citation type="journal article" date="2019" name="Nat. Med.">
        <title>A library of human gut bacterial isolates paired with longitudinal multiomics data enables mechanistic microbiome research.</title>
        <authorList>
            <person name="Poyet M."/>
            <person name="Groussin M."/>
            <person name="Gibbons S.M."/>
            <person name="Avila-Pacheco J."/>
            <person name="Jiang X."/>
            <person name="Kearney S.M."/>
            <person name="Perrotta A.R."/>
            <person name="Berdy B."/>
            <person name="Zhao S."/>
            <person name="Lieberman T.D."/>
            <person name="Swanson P.K."/>
            <person name="Smith M."/>
            <person name="Roesemann S."/>
            <person name="Alexander J.E."/>
            <person name="Rich S.A."/>
            <person name="Livny J."/>
            <person name="Vlamakis H."/>
            <person name="Clish C."/>
            <person name="Bullock K."/>
            <person name="Deik A."/>
            <person name="Scott J."/>
            <person name="Pierce K.A."/>
            <person name="Xavier R.J."/>
            <person name="Alm E.J."/>
        </authorList>
    </citation>
    <scope>NUCLEOTIDE SEQUENCE [LARGE SCALE GENOMIC DNA]</scope>
    <source>
        <strain evidence="5 6">BIOML-A134</strain>
    </source>
</reference>
<keyword evidence="6" id="KW-1185">Reference proteome</keyword>
<evidence type="ECO:0000259" key="4">
    <source>
        <dbReference type="Pfam" id="PF00884"/>
    </source>
</evidence>
<feature type="modified residue" description="3-oxoalanine (Ser)" evidence="1">
    <location>
        <position position="75"/>
    </location>
</feature>
<organism evidence="5 6">
    <name type="scientific">Bacteroides ovatus</name>
    <dbReference type="NCBI Taxonomy" id="28116"/>
    <lineage>
        <taxon>Bacteria</taxon>
        <taxon>Pseudomonadati</taxon>
        <taxon>Bacteroidota</taxon>
        <taxon>Bacteroidia</taxon>
        <taxon>Bacteroidales</taxon>
        <taxon>Bacteroidaceae</taxon>
        <taxon>Bacteroides</taxon>
    </lineage>
</organism>
<sequence length="457" mass="51016">MNKLLLSASVALGATTSLSFAQQTEKPNFLLFIADDCSHYDLGCYGSVDSKTPNIDRFATQGVRFTQAYQAVPMSSPTRHNLYTGVWPVRSGAYPNHTCANEGTLSVVHHLQPLGYKVALIGKSHIAPKSVFPFDLYVPPLKGGDLNFEAIQKFISGCKAKGEPFCLFVASNQPHTPWNKGDASQFNADKLTLPPMYVDIPQTRELFTHYLAEINFMDQEFGNVLSILDQEKMTDKSVVVYLSEQGNSLPFAKWTCYDAGVHSACIVRWPGVVKPGSVSDALVEYVDIVPTFVDIIGGKPQAKVDGESFKPVLTGKKKAHKKYSFSLQTTRGINAGSPYYGIRSVYDGRYRYIVNLTPEATFQNVETKSPLFKEWKSLAETDSHAKAMTTKYQHRPAIELYDVKNDPYCMKNLAEDAKQASTISRLDKELKRWMKDCGDEGQPTEMRAFEHMPGKRK</sequence>